<evidence type="ECO:0000313" key="7">
    <source>
        <dbReference type="EMBL" id="GGA10846.1"/>
    </source>
</evidence>
<name>A0A916QTX1_9RHOB</name>
<evidence type="ECO:0000259" key="6">
    <source>
        <dbReference type="PROSITE" id="PS51007"/>
    </source>
</evidence>
<dbReference type="PANTHER" id="PTHR35008">
    <property type="entry name" value="BLL4482 PROTEIN-RELATED"/>
    <property type="match status" value="1"/>
</dbReference>
<dbReference type="AlphaFoldDB" id="A0A916QTX1"/>
<keyword evidence="5" id="KW-1133">Transmembrane helix</keyword>
<feature type="transmembrane region" description="Helical" evidence="5">
    <location>
        <begin position="5"/>
        <end position="23"/>
    </location>
</feature>
<dbReference type="PANTHER" id="PTHR35008:SF8">
    <property type="entry name" value="ALCOHOL DEHYDROGENASE CYTOCHROME C SUBUNIT"/>
    <property type="match status" value="1"/>
</dbReference>
<gene>
    <name evidence="7" type="primary">cycG</name>
    <name evidence="7" type="ORF">GCM10011498_08730</name>
</gene>
<keyword evidence="2 4" id="KW-0479">Metal-binding</keyword>
<evidence type="ECO:0000256" key="3">
    <source>
        <dbReference type="ARBA" id="ARBA00023004"/>
    </source>
</evidence>
<protein>
    <submittedName>
        <fullName evidence="7">Diheme cytochrome c-type</fullName>
    </submittedName>
</protein>
<dbReference type="RefSeq" id="WP_188671253.1">
    <property type="nucleotide sequence ID" value="NZ_BMKA01000001.1"/>
</dbReference>
<dbReference type="InterPro" id="IPR051459">
    <property type="entry name" value="Cytochrome_c-type_DH"/>
</dbReference>
<accession>A0A916QTX1</accession>
<proteinExistence type="predicted"/>
<dbReference type="InterPro" id="IPR036909">
    <property type="entry name" value="Cyt_c-like_dom_sf"/>
</dbReference>
<dbReference type="SUPFAM" id="SSF46626">
    <property type="entry name" value="Cytochrome c"/>
    <property type="match status" value="2"/>
</dbReference>
<dbReference type="GO" id="GO:0046872">
    <property type="term" value="F:metal ion binding"/>
    <property type="evidence" value="ECO:0007669"/>
    <property type="project" value="UniProtKB-KW"/>
</dbReference>
<feature type="domain" description="Cytochrome c" evidence="6">
    <location>
        <begin position="39"/>
        <end position="147"/>
    </location>
</feature>
<keyword evidence="8" id="KW-1185">Reference proteome</keyword>
<dbReference type="GO" id="GO:0020037">
    <property type="term" value="F:heme binding"/>
    <property type="evidence" value="ECO:0007669"/>
    <property type="project" value="InterPro"/>
</dbReference>
<feature type="domain" description="Cytochrome c" evidence="6">
    <location>
        <begin position="188"/>
        <end position="297"/>
    </location>
</feature>
<keyword evidence="3 4" id="KW-0408">Iron</keyword>
<sequence length="303" mass="32428">MLGKLVRLGLLGVVIGAGLFWWITTPNVWEPEALANVDGDPDKGALVFAAAGCASCHAVKGTEGANKLSLAGGQAFETEFGTFYAPNISQSGEHGIGDWSFADLANAVSFGTSPEGSHYYPAFPYTTYENMEVSDIADLYAYLKTLPAVETPSLPHEVGFPFNIRRSLGGWKFLFAGKGWGLEGDLSAEETRGRYLVEAMGHCAECHTPRNAIGGLDRSRWMAGGPNPDGEGRIPNITPHEDGIGGWAVVDIETYLNSGFTPEFDVAGGQMAEVVENLKLLPPEDHAAIAAYLKRLVPLPRAE</sequence>
<reference evidence="7" key="2">
    <citation type="submission" date="2020-09" db="EMBL/GenBank/DDBJ databases">
        <authorList>
            <person name="Sun Q."/>
            <person name="Zhou Y."/>
        </authorList>
    </citation>
    <scope>NUCLEOTIDE SEQUENCE</scope>
    <source>
        <strain evidence="7">CGMCC 1.15880</strain>
    </source>
</reference>
<dbReference type="GO" id="GO:0009055">
    <property type="term" value="F:electron transfer activity"/>
    <property type="evidence" value="ECO:0007669"/>
    <property type="project" value="InterPro"/>
</dbReference>
<dbReference type="Proteomes" id="UP000628017">
    <property type="component" value="Unassembled WGS sequence"/>
</dbReference>
<keyword evidence="5" id="KW-0812">Transmembrane</keyword>
<dbReference type="EMBL" id="BMKA01000001">
    <property type="protein sequence ID" value="GGA10846.1"/>
    <property type="molecule type" value="Genomic_DNA"/>
</dbReference>
<dbReference type="PROSITE" id="PS51007">
    <property type="entry name" value="CYTC"/>
    <property type="match status" value="2"/>
</dbReference>
<reference evidence="7" key="1">
    <citation type="journal article" date="2014" name="Int. J. Syst. Evol. Microbiol.">
        <title>Complete genome sequence of Corynebacterium casei LMG S-19264T (=DSM 44701T), isolated from a smear-ripened cheese.</title>
        <authorList>
            <consortium name="US DOE Joint Genome Institute (JGI-PGF)"/>
            <person name="Walter F."/>
            <person name="Albersmeier A."/>
            <person name="Kalinowski J."/>
            <person name="Ruckert C."/>
        </authorList>
    </citation>
    <scope>NUCLEOTIDE SEQUENCE</scope>
    <source>
        <strain evidence="7">CGMCC 1.15880</strain>
    </source>
</reference>
<keyword evidence="1 4" id="KW-0349">Heme</keyword>
<dbReference type="Gene3D" id="1.10.760.10">
    <property type="entry name" value="Cytochrome c-like domain"/>
    <property type="match status" value="1"/>
</dbReference>
<comment type="caution">
    <text evidence="7">The sequence shown here is derived from an EMBL/GenBank/DDBJ whole genome shotgun (WGS) entry which is preliminary data.</text>
</comment>
<evidence type="ECO:0000256" key="1">
    <source>
        <dbReference type="ARBA" id="ARBA00022617"/>
    </source>
</evidence>
<organism evidence="7 8">
    <name type="scientific">Neptunicoccus cionae</name>
    <dbReference type="NCBI Taxonomy" id="2035344"/>
    <lineage>
        <taxon>Bacteria</taxon>
        <taxon>Pseudomonadati</taxon>
        <taxon>Pseudomonadota</taxon>
        <taxon>Alphaproteobacteria</taxon>
        <taxon>Rhodobacterales</taxon>
        <taxon>Paracoccaceae</taxon>
        <taxon>Neptunicoccus</taxon>
    </lineage>
</organism>
<evidence type="ECO:0000313" key="8">
    <source>
        <dbReference type="Proteomes" id="UP000628017"/>
    </source>
</evidence>
<evidence type="ECO:0000256" key="4">
    <source>
        <dbReference type="PROSITE-ProRule" id="PRU00433"/>
    </source>
</evidence>
<dbReference type="Pfam" id="PF00034">
    <property type="entry name" value="Cytochrom_C"/>
    <property type="match status" value="1"/>
</dbReference>
<keyword evidence="5" id="KW-0472">Membrane</keyword>
<evidence type="ECO:0000256" key="5">
    <source>
        <dbReference type="SAM" id="Phobius"/>
    </source>
</evidence>
<dbReference type="InterPro" id="IPR009056">
    <property type="entry name" value="Cyt_c-like_dom"/>
</dbReference>
<evidence type="ECO:0000256" key="2">
    <source>
        <dbReference type="ARBA" id="ARBA00022723"/>
    </source>
</evidence>